<evidence type="ECO:0000313" key="2">
    <source>
        <dbReference type="Proteomes" id="UP001219525"/>
    </source>
</evidence>
<evidence type="ECO:0008006" key="3">
    <source>
        <dbReference type="Google" id="ProtNLM"/>
    </source>
</evidence>
<dbReference type="Proteomes" id="UP001219525">
    <property type="component" value="Unassembled WGS sequence"/>
</dbReference>
<sequence length="473" mass="51731">MAEATLEPPSYDGYGFQAMVASSHGAPSDLPAYTRRPTPPPIVHVDRKPQLFTYHIKNRSGVSWATLTVQGDPRLTKLAPTIVEGSSIVGSVELALQSAEAIQAVSVLVKGELRPIAPAAVPVLFLELKHVLWSAAEGDPRSPGTSSKISGGKLKGDYNWPFSIALPTSVCKDGKTFQLPHTFLDRIAGFSMRYTAELRIIRGKLRPDDKVLCIFAYFSMRQPGPPSALRRVHIFTASAQFSPSHSFQLAYQENSPLLGPEADPEGWHTEALPVQGTIFSSRMINAKCKFSLATPLSFTRSTSIPCAMTIESNDKQALDLLSSPTACIVYLERVIQDNAEGYRSPIEPCGQAVFWPSTEGDPAESSSRRHLMGEIHLRANLQPSSAMLGFAIEYAVVVFPFQAAGYKPLDTQKPLSRQVVEIVTRYAPGPRQKTYSPPAYEGRNTAVDQYYYHLVIQRANGNGGTRARAGRRG</sequence>
<proteinExistence type="predicted"/>
<dbReference type="AlphaFoldDB" id="A0AAD6VHD1"/>
<evidence type="ECO:0000313" key="1">
    <source>
        <dbReference type="EMBL" id="KAJ7212926.1"/>
    </source>
</evidence>
<dbReference type="InterPro" id="IPR014752">
    <property type="entry name" value="Arrestin-like_C"/>
</dbReference>
<gene>
    <name evidence="1" type="ORF">GGX14DRAFT_519162</name>
</gene>
<keyword evidence="2" id="KW-1185">Reference proteome</keyword>
<accession>A0AAD6VHD1</accession>
<dbReference type="Gene3D" id="2.60.40.640">
    <property type="match status" value="1"/>
</dbReference>
<organism evidence="1 2">
    <name type="scientific">Mycena pura</name>
    <dbReference type="NCBI Taxonomy" id="153505"/>
    <lineage>
        <taxon>Eukaryota</taxon>
        <taxon>Fungi</taxon>
        <taxon>Dikarya</taxon>
        <taxon>Basidiomycota</taxon>
        <taxon>Agaricomycotina</taxon>
        <taxon>Agaricomycetes</taxon>
        <taxon>Agaricomycetidae</taxon>
        <taxon>Agaricales</taxon>
        <taxon>Marasmiineae</taxon>
        <taxon>Mycenaceae</taxon>
        <taxon>Mycena</taxon>
    </lineage>
</organism>
<reference evidence="1" key="1">
    <citation type="submission" date="2023-03" db="EMBL/GenBank/DDBJ databases">
        <title>Massive genome expansion in bonnet fungi (Mycena s.s.) driven by repeated elements and novel gene families across ecological guilds.</title>
        <authorList>
            <consortium name="Lawrence Berkeley National Laboratory"/>
            <person name="Harder C.B."/>
            <person name="Miyauchi S."/>
            <person name="Viragh M."/>
            <person name="Kuo A."/>
            <person name="Thoen E."/>
            <person name="Andreopoulos B."/>
            <person name="Lu D."/>
            <person name="Skrede I."/>
            <person name="Drula E."/>
            <person name="Henrissat B."/>
            <person name="Morin E."/>
            <person name="Kohler A."/>
            <person name="Barry K."/>
            <person name="LaButti K."/>
            <person name="Morin E."/>
            <person name="Salamov A."/>
            <person name="Lipzen A."/>
            <person name="Mereny Z."/>
            <person name="Hegedus B."/>
            <person name="Baldrian P."/>
            <person name="Stursova M."/>
            <person name="Weitz H."/>
            <person name="Taylor A."/>
            <person name="Grigoriev I.V."/>
            <person name="Nagy L.G."/>
            <person name="Martin F."/>
            <person name="Kauserud H."/>
        </authorList>
    </citation>
    <scope>NUCLEOTIDE SEQUENCE</scope>
    <source>
        <strain evidence="1">9144</strain>
    </source>
</reference>
<protein>
    <recommendedName>
        <fullName evidence="3">Arrestin-like N-terminal domain-containing protein</fullName>
    </recommendedName>
</protein>
<comment type="caution">
    <text evidence="1">The sequence shown here is derived from an EMBL/GenBank/DDBJ whole genome shotgun (WGS) entry which is preliminary data.</text>
</comment>
<dbReference type="EMBL" id="JARJCW010000022">
    <property type="protein sequence ID" value="KAJ7212926.1"/>
    <property type="molecule type" value="Genomic_DNA"/>
</dbReference>
<name>A0AAD6VHD1_9AGAR</name>